<dbReference type="RefSeq" id="WP_008081941.1">
    <property type="nucleotide sequence ID" value="NC_013926.1"/>
</dbReference>
<gene>
    <name evidence="1" type="ordered locus">Aboo_0628</name>
</gene>
<accession>B5I9T1</accession>
<organism evidence="1 2">
    <name type="scientific">Aciduliprofundum boonei (strain DSM 19572 / T469)</name>
    <dbReference type="NCBI Taxonomy" id="439481"/>
    <lineage>
        <taxon>Archaea</taxon>
        <taxon>Methanobacteriati</taxon>
        <taxon>Thermoplasmatota</taxon>
        <taxon>DHVE2 group</taxon>
        <taxon>Candidatus Aciduliprofundum</taxon>
    </lineage>
</organism>
<dbReference type="GeneID" id="8827573"/>
<dbReference type="KEGG" id="abi:Aboo_0628"/>
<dbReference type="eggNOG" id="arCOG03817">
    <property type="taxonomic scope" value="Archaea"/>
</dbReference>
<dbReference type="Proteomes" id="UP000001400">
    <property type="component" value="Chromosome"/>
</dbReference>
<sequence>MEILLKTKGGRKKKCRIYTNNVGEIEYLSKKLGISKEKVLEDVILGNRVDDDDSEEIAKLNDEINGLLQEMFILERKWAGMRYKAYSYMKENRAVAISLAGYLAKNKNIRNLMNMKREHKDMEKIVDKYLWM</sequence>
<dbReference type="STRING" id="439481.Aboo_0628"/>
<name>B5I9T1_ACIB4</name>
<keyword evidence="2" id="KW-1185">Reference proteome</keyword>
<evidence type="ECO:0000313" key="1">
    <source>
        <dbReference type="EMBL" id="ADD08439.1"/>
    </source>
</evidence>
<dbReference type="EMBL" id="CP001941">
    <property type="protein sequence ID" value="ADD08439.1"/>
    <property type="molecule type" value="Genomic_DNA"/>
</dbReference>
<dbReference type="HOGENOM" id="CLU_155678_0_0_2"/>
<protein>
    <submittedName>
        <fullName evidence="1">Uncharacterized protein</fullName>
    </submittedName>
</protein>
<evidence type="ECO:0000313" key="2">
    <source>
        <dbReference type="Proteomes" id="UP000001400"/>
    </source>
</evidence>
<dbReference type="AlphaFoldDB" id="B5I9T1"/>
<reference evidence="1" key="1">
    <citation type="submission" date="2010-02" db="EMBL/GenBank/DDBJ databases">
        <title>Complete sequence of Aciduliprofundum boonei T469.</title>
        <authorList>
            <consortium name="US DOE Joint Genome Institute"/>
            <person name="Lucas S."/>
            <person name="Copeland A."/>
            <person name="Lapidus A."/>
            <person name="Cheng J.-F."/>
            <person name="Bruce D."/>
            <person name="Goodwin L."/>
            <person name="Pitluck S."/>
            <person name="Saunders E."/>
            <person name="Detter J.C."/>
            <person name="Han C."/>
            <person name="Tapia R."/>
            <person name="Land M."/>
            <person name="Hauser L."/>
            <person name="Kyrpides N."/>
            <person name="Mikhailova N."/>
            <person name="Flores G."/>
            <person name="Reysenbach A.-L."/>
            <person name="Woyke T."/>
        </authorList>
    </citation>
    <scope>NUCLEOTIDE SEQUENCE</scope>
    <source>
        <strain evidence="1">T469</strain>
    </source>
</reference>
<proteinExistence type="predicted"/>